<accession>A0ABN3EZX8</accession>
<comment type="caution">
    <text evidence="1">The sequence shown here is derived from an EMBL/GenBank/DDBJ whole genome shotgun (WGS) entry which is preliminary data.</text>
</comment>
<dbReference type="Proteomes" id="UP001500305">
    <property type="component" value="Unassembled WGS sequence"/>
</dbReference>
<name>A0ABN3EZX8_9ACTN</name>
<reference evidence="1 2" key="1">
    <citation type="journal article" date="2019" name="Int. J. Syst. Evol. Microbiol.">
        <title>The Global Catalogue of Microorganisms (GCM) 10K type strain sequencing project: providing services to taxonomists for standard genome sequencing and annotation.</title>
        <authorList>
            <consortium name="The Broad Institute Genomics Platform"/>
            <consortium name="The Broad Institute Genome Sequencing Center for Infectious Disease"/>
            <person name="Wu L."/>
            <person name="Ma J."/>
        </authorList>
    </citation>
    <scope>NUCLEOTIDE SEQUENCE [LARGE SCALE GENOMIC DNA]</scope>
    <source>
        <strain evidence="1 2">JCM 7356</strain>
    </source>
</reference>
<organism evidence="1 2">
    <name type="scientific">Kitasatospora cystarginea</name>
    <dbReference type="NCBI Taxonomy" id="58350"/>
    <lineage>
        <taxon>Bacteria</taxon>
        <taxon>Bacillati</taxon>
        <taxon>Actinomycetota</taxon>
        <taxon>Actinomycetes</taxon>
        <taxon>Kitasatosporales</taxon>
        <taxon>Streptomycetaceae</taxon>
        <taxon>Kitasatospora</taxon>
    </lineage>
</organism>
<gene>
    <name evidence="1" type="ORF">GCM10010430_74700</name>
</gene>
<evidence type="ECO:0008006" key="3">
    <source>
        <dbReference type="Google" id="ProtNLM"/>
    </source>
</evidence>
<protein>
    <recommendedName>
        <fullName evidence="3">Orc1-like AAA ATPase domain-containing protein</fullName>
    </recommendedName>
</protein>
<keyword evidence="2" id="KW-1185">Reference proteome</keyword>
<sequence length="91" mass="9299">MPVGSSAAGVSLGVRLYVPGAHVVATRQLGEVTEALAHTVAAREIACVYGDAGQGKTAAVHQALGLLPRRLPVRQAQVAVKPALPQLRAAL</sequence>
<evidence type="ECO:0000313" key="2">
    <source>
        <dbReference type="Proteomes" id="UP001500305"/>
    </source>
</evidence>
<proteinExistence type="predicted"/>
<dbReference type="EMBL" id="BAAATR010000059">
    <property type="protein sequence ID" value="GAA2277833.1"/>
    <property type="molecule type" value="Genomic_DNA"/>
</dbReference>
<evidence type="ECO:0000313" key="1">
    <source>
        <dbReference type="EMBL" id="GAA2277833.1"/>
    </source>
</evidence>